<dbReference type="OrthoDB" id="5295702at2"/>
<dbReference type="Proteomes" id="UP000184226">
    <property type="component" value="Unassembled WGS sequence"/>
</dbReference>
<dbReference type="PANTHER" id="PTHR43000">
    <property type="entry name" value="DTDP-D-GLUCOSE 4,6-DEHYDRATASE-RELATED"/>
    <property type="match status" value="1"/>
</dbReference>
<evidence type="ECO:0000313" key="3">
    <source>
        <dbReference type="Proteomes" id="UP000184226"/>
    </source>
</evidence>
<dbReference type="RefSeq" id="WP_073110159.1">
    <property type="nucleotide sequence ID" value="NZ_FQXE01000027.1"/>
</dbReference>
<name>A0A1M6BJQ3_9BURK</name>
<organism evidence="2 3">
    <name type="scientific">Pollutimonas bauzanensis</name>
    <dbReference type="NCBI Taxonomy" id="658167"/>
    <lineage>
        <taxon>Bacteria</taxon>
        <taxon>Pseudomonadati</taxon>
        <taxon>Pseudomonadota</taxon>
        <taxon>Betaproteobacteria</taxon>
        <taxon>Burkholderiales</taxon>
        <taxon>Alcaligenaceae</taxon>
        <taxon>Pollutimonas</taxon>
    </lineage>
</organism>
<dbReference type="AlphaFoldDB" id="A0A1M6BJQ3"/>
<dbReference type="Gene3D" id="3.40.50.720">
    <property type="entry name" value="NAD(P)-binding Rossmann-like Domain"/>
    <property type="match status" value="1"/>
</dbReference>
<evidence type="ECO:0000259" key="1">
    <source>
        <dbReference type="Pfam" id="PF16363"/>
    </source>
</evidence>
<sequence length="300" mass="32722">MSRTNKRALITGIHGFTGRYMAAELEAHGYRVFGLGSHSMDERDYHQADLADSEKLSAVVATIQPDVIVHLAAVAFVGHDDANAFYRVNLIGSRNLLEAIAVMGKRPDCVLLASSANVYGNTSEGILDEGMPPAPANDYAVSKLAMEYMAHLYSGKLPIVIARPFNYTGIGQADNFLISKIVSHFRAGASTIELGNLDVSRDFSDVRSVVQAYRLLLDCSLAHGQTINVSTECVYSLREIIDLCETITGRSIDVTVNPAFVRQNEVKILRGSAERLRGLLGNWAPIPLSETLHWMLTAGQ</sequence>
<evidence type="ECO:0000313" key="2">
    <source>
        <dbReference type="EMBL" id="SHI49010.1"/>
    </source>
</evidence>
<dbReference type="Gene3D" id="3.90.25.10">
    <property type="entry name" value="UDP-galactose 4-epimerase, domain 1"/>
    <property type="match status" value="1"/>
</dbReference>
<proteinExistence type="predicted"/>
<accession>A0A1M6BJQ3</accession>
<keyword evidence="3" id="KW-1185">Reference proteome</keyword>
<dbReference type="Pfam" id="PF16363">
    <property type="entry name" value="GDP_Man_Dehyd"/>
    <property type="match status" value="1"/>
</dbReference>
<reference evidence="2 3" key="1">
    <citation type="submission" date="2016-11" db="EMBL/GenBank/DDBJ databases">
        <authorList>
            <person name="Jaros S."/>
            <person name="Januszkiewicz K."/>
            <person name="Wedrychowicz H."/>
        </authorList>
    </citation>
    <scope>NUCLEOTIDE SEQUENCE [LARGE SCALE GENOMIC DNA]</scope>
    <source>
        <strain evidence="2 3">CGMCC 1.10190</strain>
    </source>
</reference>
<dbReference type="EMBL" id="FQXE01000027">
    <property type="protein sequence ID" value="SHI49010.1"/>
    <property type="molecule type" value="Genomic_DNA"/>
</dbReference>
<dbReference type="STRING" id="658167.SAMN04488135_1273"/>
<feature type="domain" description="NAD(P)-binding" evidence="1">
    <location>
        <begin position="9"/>
        <end position="285"/>
    </location>
</feature>
<protein>
    <submittedName>
        <fullName evidence="2">GDP-D-mannose dehydratase</fullName>
    </submittedName>
</protein>
<dbReference type="SUPFAM" id="SSF51735">
    <property type="entry name" value="NAD(P)-binding Rossmann-fold domains"/>
    <property type="match status" value="1"/>
</dbReference>
<dbReference type="InterPro" id="IPR036291">
    <property type="entry name" value="NAD(P)-bd_dom_sf"/>
</dbReference>
<dbReference type="InterPro" id="IPR016040">
    <property type="entry name" value="NAD(P)-bd_dom"/>
</dbReference>
<gene>
    <name evidence="2" type="ORF">SAMN04488135_1273</name>
</gene>